<dbReference type="InterPro" id="IPR036814">
    <property type="entry name" value="YqcC-like_sf"/>
</dbReference>
<gene>
    <name evidence="2" type="ORF">Ga0061065_10127</name>
</gene>
<feature type="domain" description="YqcC-like" evidence="1">
    <location>
        <begin position="11"/>
        <end position="107"/>
    </location>
</feature>
<dbReference type="InterPro" id="IPR023376">
    <property type="entry name" value="YqcC-like_dom"/>
</dbReference>
<sequence>MSQSIQRYTELADLILELQMAMQEVQVWETKQPSMRALASEQPFCIDTMTFEQWLRYVLIERFKEMIEQQHPLPERCHISPMVEEAFRGLEPKRIKHLILACDALDRFLSRASSL</sequence>
<dbReference type="Proteomes" id="UP000182769">
    <property type="component" value="Unassembled WGS sequence"/>
</dbReference>
<dbReference type="Gene3D" id="1.20.1440.40">
    <property type="entry name" value="YqcC-like"/>
    <property type="match status" value="1"/>
</dbReference>
<dbReference type="SUPFAM" id="SSF158452">
    <property type="entry name" value="YqcC-like"/>
    <property type="match status" value="1"/>
</dbReference>
<accession>A0A0K6IFQ8</accession>
<proteinExistence type="predicted"/>
<dbReference type="AlphaFoldDB" id="A0A0K6IFQ8"/>
<evidence type="ECO:0000259" key="1">
    <source>
        <dbReference type="Pfam" id="PF04287"/>
    </source>
</evidence>
<organism evidence="2 3">
    <name type="scientific">Marinomonas fungiae</name>
    <dbReference type="NCBI Taxonomy" id="1137284"/>
    <lineage>
        <taxon>Bacteria</taxon>
        <taxon>Pseudomonadati</taxon>
        <taxon>Pseudomonadota</taxon>
        <taxon>Gammaproteobacteria</taxon>
        <taxon>Oceanospirillales</taxon>
        <taxon>Oceanospirillaceae</taxon>
        <taxon>Marinomonas</taxon>
    </lineage>
</organism>
<evidence type="ECO:0000313" key="2">
    <source>
        <dbReference type="EMBL" id="CUB02197.1"/>
    </source>
</evidence>
<reference evidence="3" key="1">
    <citation type="submission" date="2015-08" db="EMBL/GenBank/DDBJ databases">
        <authorList>
            <person name="Varghese N."/>
        </authorList>
    </citation>
    <scope>NUCLEOTIDE SEQUENCE [LARGE SCALE GENOMIC DNA]</scope>
    <source>
        <strain evidence="3">JCM 18476</strain>
    </source>
</reference>
<dbReference type="Pfam" id="PF04287">
    <property type="entry name" value="DUF446"/>
    <property type="match status" value="1"/>
</dbReference>
<dbReference type="PANTHER" id="PTHR39586:SF1">
    <property type="entry name" value="CYTOPLASMIC PROTEIN"/>
    <property type="match status" value="1"/>
</dbReference>
<dbReference type="InterPro" id="IPR007384">
    <property type="entry name" value="UCP006257"/>
</dbReference>
<dbReference type="RefSeq" id="WP_055461184.1">
    <property type="nucleotide sequence ID" value="NZ_CYHG01000001.1"/>
</dbReference>
<dbReference type="EMBL" id="CYHG01000001">
    <property type="protein sequence ID" value="CUB02197.1"/>
    <property type="molecule type" value="Genomic_DNA"/>
</dbReference>
<evidence type="ECO:0000313" key="3">
    <source>
        <dbReference type="Proteomes" id="UP000182769"/>
    </source>
</evidence>
<dbReference type="GO" id="GO:0044010">
    <property type="term" value="P:single-species biofilm formation"/>
    <property type="evidence" value="ECO:0007669"/>
    <property type="project" value="TreeGrafter"/>
</dbReference>
<dbReference type="PANTHER" id="PTHR39586">
    <property type="entry name" value="CYTOPLASMIC PROTEIN-RELATED"/>
    <property type="match status" value="1"/>
</dbReference>
<protein>
    <submittedName>
        <fullName evidence="2">Uncharacterized conserved protein YqcC, DUF446 family</fullName>
    </submittedName>
</protein>
<keyword evidence="3" id="KW-1185">Reference proteome</keyword>
<dbReference type="STRING" id="1137284.GCA_001418205_00026"/>
<name>A0A0K6IFQ8_9GAMM</name>